<accession>H3B857</accession>
<dbReference type="eggNOG" id="KOG3290">
    <property type="taxonomic scope" value="Eukaryota"/>
</dbReference>
<reference evidence="7" key="3">
    <citation type="submission" date="2025-09" db="UniProtKB">
        <authorList>
            <consortium name="Ensembl"/>
        </authorList>
    </citation>
    <scope>IDENTIFICATION</scope>
</reference>
<protein>
    <recommendedName>
        <fullName evidence="5">Phytanoyl-CoA dioxygenase domain-containing protein 1</fullName>
    </recommendedName>
</protein>
<dbReference type="PANTHER" id="PTHR20883">
    <property type="entry name" value="PHYTANOYL-COA DIOXYGENASE DOMAIN CONTAINING 1"/>
    <property type="match status" value="1"/>
</dbReference>
<dbReference type="AlphaFoldDB" id="H3B857"/>
<dbReference type="SUPFAM" id="SSF51197">
    <property type="entry name" value="Clavaminate synthase-like"/>
    <property type="match status" value="1"/>
</dbReference>
<evidence type="ECO:0000313" key="8">
    <source>
        <dbReference type="Proteomes" id="UP000008672"/>
    </source>
</evidence>
<dbReference type="EMBL" id="AFYH01038004">
    <property type="status" value="NOT_ANNOTATED_CDS"/>
    <property type="molecule type" value="Genomic_DNA"/>
</dbReference>
<dbReference type="Bgee" id="ENSLACG00000015929">
    <property type="expression patterns" value="Expressed in pelvic fin and 6 other cell types or tissues"/>
</dbReference>
<dbReference type="EMBL" id="AFYH01038003">
    <property type="status" value="NOT_ANNOTATED_CDS"/>
    <property type="molecule type" value="Genomic_DNA"/>
</dbReference>
<gene>
    <name evidence="7" type="primary">PHYHD1</name>
</gene>
<keyword evidence="2" id="KW-0479">Metal-binding</keyword>
<proteinExistence type="inferred from homology"/>
<keyword evidence="8" id="KW-1185">Reference proteome</keyword>
<dbReference type="Proteomes" id="UP000008672">
    <property type="component" value="Unassembled WGS sequence"/>
</dbReference>
<dbReference type="EMBL" id="AFYH01038001">
    <property type="status" value="NOT_ANNOTATED_CDS"/>
    <property type="molecule type" value="Genomic_DNA"/>
</dbReference>
<dbReference type="KEGG" id="lcm:102348887"/>
<organism evidence="7 8">
    <name type="scientific">Latimeria chalumnae</name>
    <name type="common">Coelacanth</name>
    <dbReference type="NCBI Taxonomy" id="7897"/>
    <lineage>
        <taxon>Eukaryota</taxon>
        <taxon>Metazoa</taxon>
        <taxon>Chordata</taxon>
        <taxon>Craniata</taxon>
        <taxon>Vertebrata</taxon>
        <taxon>Euteleostomi</taxon>
        <taxon>Coelacanthiformes</taxon>
        <taxon>Coelacanthidae</taxon>
        <taxon>Latimeria</taxon>
    </lineage>
</organism>
<dbReference type="STRING" id="7897.ENSLACP00000018078"/>
<name>H3B857_LATCH</name>
<dbReference type="EMBL" id="AFYH01038002">
    <property type="status" value="NOT_ANNOTATED_CDS"/>
    <property type="molecule type" value="Genomic_DNA"/>
</dbReference>
<evidence type="ECO:0000256" key="3">
    <source>
        <dbReference type="ARBA" id="ARBA00023004"/>
    </source>
</evidence>
<evidence type="ECO:0000313" key="7">
    <source>
        <dbReference type="Ensembl" id="ENSLACP00000018078.2"/>
    </source>
</evidence>
<dbReference type="EMBL" id="AFYH01038005">
    <property type="status" value="NOT_ANNOTATED_CDS"/>
    <property type="molecule type" value="Genomic_DNA"/>
</dbReference>
<dbReference type="GeneTree" id="ENSGT00390000006287"/>
<comment type="cofactor">
    <cofactor evidence="1">
        <name>Fe cation</name>
        <dbReference type="ChEBI" id="CHEBI:24875"/>
    </cofactor>
</comment>
<evidence type="ECO:0000256" key="6">
    <source>
        <dbReference type="ARBA" id="ARBA00045487"/>
    </source>
</evidence>
<dbReference type="Pfam" id="PF05721">
    <property type="entry name" value="PhyH"/>
    <property type="match status" value="1"/>
</dbReference>
<dbReference type="CTD" id="254295"/>
<dbReference type="InterPro" id="IPR008775">
    <property type="entry name" value="Phytyl_CoA_dOase-like"/>
</dbReference>
<dbReference type="GeneID" id="102348887"/>
<dbReference type="PANTHER" id="PTHR20883:SF15">
    <property type="entry name" value="PHYTANOYL-COA DIOXYGENASE DOMAIN-CONTAINING PROTEIN 1"/>
    <property type="match status" value="1"/>
</dbReference>
<dbReference type="GO" id="GO:0046872">
    <property type="term" value="F:metal ion binding"/>
    <property type="evidence" value="ECO:0007669"/>
    <property type="project" value="UniProtKB-KW"/>
</dbReference>
<sequence length="293" mass="33854">MHPILEQQIQQYHRDGYLVLEGFFTLEECDLMRKRIKEVVEEMDVPMHCRTEFSTDEKEQLEAQGSADYFMTSGDQVRFFFEKGVFDSKGEFLVQKERSINKIGHALHALDPVFKNITHSLKVQELVRKLGFQEPVIIQSMYIFKQPGIGGEVTPHQDATFLHTDPLGRVMGLWIALEDATEENSCLWFIPASHTGGVTRRMVRTLPGTHPRTEFIGSERSYKENEFVPVPVKKGGLVLIHGEVVHRSSLNISERSRHVYSFHLMESKNTHWRKENWLQPTPELPFPSLYTSV</sequence>
<dbReference type="RefSeq" id="XP_005992159.1">
    <property type="nucleotide sequence ID" value="XM_005992097.3"/>
</dbReference>
<evidence type="ECO:0000256" key="2">
    <source>
        <dbReference type="ARBA" id="ARBA00022723"/>
    </source>
</evidence>
<dbReference type="OrthoDB" id="445007at2759"/>
<dbReference type="InParanoid" id="H3B857"/>
<dbReference type="HOGENOM" id="CLU_048953_0_0_1"/>
<evidence type="ECO:0000256" key="5">
    <source>
        <dbReference type="ARBA" id="ARBA00039857"/>
    </source>
</evidence>
<dbReference type="Gene3D" id="2.60.120.620">
    <property type="entry name" value="q2cbj1_9rhob like domain"/>
    <property type="match status" value="1"/>
</dbReference>
<dbReference type="Ensembl" id="ENSLACT00000018209.2">
    <property type="protein sequence ID" value="ENSLACP00000018078.2"/>
    <property type="gene ID" value="ENSLACG00000015929.2"/>
</dbReference>
<reference evidence="8" key="1">
    <citation type="submission" date="2011-08" db="EMBL/GenBank/DDBJ databases">
        <title>The draft genome of Latimeria chalumnae.</title>
        <authorList>
            <person name="Di Palma F."/>
            <person name="Alfoldi J."/>
            <person name="Johnson J."/>
            <person name="Berlin A."/>
            <person name="Gnerre S."/>
            <person name="Jaffe D."/>
            <person name="MacCallum I."/>
            <person name="Young S."/>
            <person name="Walker B.J."/>
            <person name="Lander E."/>
            <person name="Lindblad-Toh K."/>
        </authorList>
    </citation>
    <scope>NUCLEOTIDE SEQUENCE [LARGE SCALE GENOMIC DNA]</scope>
    <source>
        <strain evidence="8">Wild caught</strain>
    </source>
</reference>
<dbReference type="FunCoup" id="H3B857">
    <property type="interactions" value="210"/>
</dbReference>
<comment type="function">
    <text evidence="6">2-oxoglutarate(2OG)-dependent dioxygenase that catalyzes the conversion of 2-oxoglutarate to succinate and CO(2) in an iron-dependent manner. However, does not couple 2OG turnover to the hydroxylation of acyl-coenzyme A derivatives, implying that it is not directly involved in phytanoyl coenzyme-A metabolism. Does not show detectable activity towards fatty acid CoA thioesters.</text>
</comment>
<evidence type="ECO:0000256" key="1">
    <source>
        <dbReference type="ARBA" id="ARBA00001962"/>
    </source>
</evidence>
<evidence type="ECO:0000256" key="4">
    <source>
        <dbReference type="ARBA" id="ARBA00038356"/>
    </source>
</evidence>
<reference evidence="7" key="2">
    <citation type="submission" date="2025-08" db="UniProtKB">
        <authorList>
            <consortium name="Ensembl"/>
        </authorList>
    </citation>
    <scope>IDENTIFICATION</scope>
</reference>
<comment type="similarity">
    <text evidence="4">Belongs to the PhyH family. PHYHD1 subfamily.</text>
</comment>
<dbReference type="OMA" id="KYSEDNW"/>
<keyword evidence="3" id="KW-0408">Iron</keyword>